<protein>
    <submittedName>
        <fullName evidence="2">Uncharacterized protein</fullName>
    </submittedName>
</protein>
<organism evidence="2 3">
    <name type="scientific">Takifugu flavidus</name>
    <name type="common">sansaifugu</name>
    <dbReference type="NCBI Taxonomy" id="433684"/>
    <lineage>
        <taxon>Eukaryota</taxon>
        <taxon>Metazoa</taxon>
        <taxon>Chordata</taxon>
        <taxon>Craniata</taxon>
        <taxon>Vertebrata</taxon>
        <taxon>Euteleostomi</taxon>
        <taxon>Actinopterygii</taxon>
        <taxon>Neopterygii</taxon>
        <taxon>Teleostei</taxon>
        <taxon>Neoteleostei</taxon>
        <taxon>Acanthomorphata</taxon>
        <taxon>Eupercaria</taxon>
        <taxon>Tetraodontiformes</taxon>
        <taxon>Tetradontoidea</taxon>
        <taxon>Tetraodontidae</taxon>
        <taxon>Takifugu</taxon>
    </lineage>
</organism>
<reference evidence="2 3" key="1">
    <citation type="submission" date="2019-04" db="EMBL/GenBank/DDBJ databases">
        <title>Chromosome genome assembly for Takifugu flavidus.</title>
        <authorList>
            <person name="Xiao S."/>
        </authorList>
    </citation>
    <scope>NUCLEOTIDE SEQUENCE [LARGE SCALE GENOMIC DNA]</scope>
    <source>
        <strain evidence="2">HTHZ2018</strain>
        <tissue evidence="2">Muscle</tissue>
    </source>
</reference>
<keyword evidence="3" id="KW-1185">Reference proteome</keyword>
<proteinExistence type="predicted"/>
<evidence type="ECO:0000313" key="2">
    <source>
        <dbReference type="EMBL" id="TWW78919.1"/>
    </source>
</evidence>
<comment type="caution">
    <text evidence="2">The sequence shown here is derived from an EMBL/GenBank/DDBJ whole genome shotgun (WGS) entry which is preliminary data.</text>
</comment>
<dbReference type="Proteomes" id="UP000324091">
    <property type="component" value="Chromosome 11"/>
</dbReference>
<dbReference type="AlphaFoldDB" id="A0A5C6PJ61"/>
<evidence type="ECO:0000313" key="3">
    <source>
        <dbReference type="Proteomes" id="UP000324091"/>
    </source>
</evidence>
<dbReference type="Gene3D" id="3.30.70.270">
    <property type="match status" value="1"/>
</dbReference>
<gene>
    <name evidence="2" type="ORF">D4764_11G0010400</name>
</gene>
<feature type="region of interest" description="Disordered" evidence="1">
    <location>
        <begin position="1"/>
        <end position="22"/>
    </location>
</feature>
<dbReference type="InterPro" id="IPR043128">
    <property type="entry name" value="Rev_trsase/Diguanyl_cyclase"/>
</dbReference>
<sequence>MREELEQKIQESQRLRQEEEEQTKEELQRLSEAILQLEAKKCEFHTTISFLGFVVVSVSTGLSPFMASLGYQLPLFEIQEDEVALAPRFVGSFEVERMVNPAADSSLTTLTL</sequence>
<evidence type="ECO:0000256" key="1">
    <source>
        <dbReference type="SAM" id="MobiDB-lite"/>
    </source>
</evidence>
<dbReference type="EMBL" id="RHFK02000003">
    <property type="protein sequence ID" value="TWW78919.1"/>
    <property type="molecule type" value="Genomic_DNA"/>
</dbReference>
<name>A0A5C6PJ61_9TELE</name>
<feature type="compositionally biased region" description="Basic and acidic residues" evidence="1">
    <location>
        <begin position="1"/>
        <end position="17"/>
    </location>
</feature>
<accession>A0A5C6PJ61</accession>